<comment type="caution">
    <text evidence="1">The sequence shown here is derived from an EMBL/GenBank/DDBJ whole genome shotgun (WGS) entry which is preliminary data.</text>
</comment>
<dbReference type="Proteomes" id="UP001153076">
    <property type="component" value="Unassembled WGS sequence"/>
</dbReference>
<proteinExistence type="predicted"/>
<evidence type="ECO:0000313" key="2">
    <source>
        <dbReference type="Proteomes" id="UP001153076"/>
    </source>
</evidence>
<reference evidence="1" key="1">
    <citation type="submission" date="2022-04" db="EMBL/GenBank/DDBJ databases">
        <title>Carnegiea gigantea Genome sequencing and assembly v2.</title>
        <authorList>
            <person name="Copetti D."/>
            <person name="Sanderson M.J."/>
            <person name="Burquez A."/>
            <person name="Wojciechowski M.F."/>
        </authorList>
    </citation>
    <scope>NUCLEOTIDE SEQUENCE</scope>
    <source>
        <strain evidence="1">SGP5-SGP5p</strain>
        <tissue evidence="1">Aerial part</tissue>
    </source>
</reference>
<keyword evidence="2" id="KW-1185">Reference proteome</keyword>
<dbReference type="AlphaFoldDB" id="A0A9Q1GUW1"/>
<evidence type="ECO:0000313" key="1">
    <source>
        <dbReference type="EMBL" id="KAJ8425821.1"/>
    </source>
</evidence>
<protein>
    <submittedName>
        <fullName evidence="1">Uncharacterized protein</fullName>
    </submittedName>
</protein>
<name>A0A9Q1GUW1_9CARY</name>
<dbReference type="EMBL" id="JAKOGI010001398">
    <property type="protein sequence ID" value="KAJ8425821.1"/>
    <property type="molecule type" value="Genomic_DNA"/>
</dbReference>
<gene>
    <name evidence="1" type="ORF">Cgig2_028182</name>
</gene>
<sequence>MEKANPESEVGCQHDMLMPIHTPEGNVICTAWELSFGTVEVSAAPLMKIVRNAFTMDGESYSMEHGLTIAPGTNEVEAAAVGVIGPFVDPLMGPLLGTVIAYQMRHKCRKLTIVHGTPYANPNQPLGGWKMQKESKQGMMTTKPACANSDSTQGSLDLEEEDLKECLPKLVPTSRLRGLINVILKVRAGNRPRRYFINYFVINMFTELFHTWQQTFPKPWMSIFFKSHTNVRYCFLDKNNLQEVILHNKARILGKIWNSFKMPLSANLRYMFMSLLKITESHWFHSITYLCEDCFFVYDSLSSAGDKNRDALVDSAVSHNSCCVKYRTNVVLNVDAGIRDCICICIRMECHVLAYGLYFNQDYVAHYKDKFLLSFMQGRIAHFSDHLRGKFSSCATLSLLQYGDT</sequence>
<accession>A0A9Q1GUW1</accession>
<organism evidence="1 2">
    <name type="scientific">Carnegiea gigantea</name>
    <dbReference type="NCBI Taxonomy" id="171969"/>
    <lineage>
        <taxon>Eukaryota</taxon>
        <taxon>Viridiplantae</taxon>
        <taxon>Streptophyta</taxon>
        <taxon>Embryophyta</taxon>
        <taxon>Tracheophyta</taxon>
        <taxon>Spermatophyta</taxon>
        <taxon>Magnoliopsida</taxon>
        <taxon>eudicotyledons</taxon>
        <taxon>Gunneridae</taxon>
        <taxon>Pentapetalae</taxon>
        <taxon>Caryophyllales</taxon>
        <taxon>Cactineae</taxon>
        <taxon>Cactaceae</taxon>
        <taxon>Cactoideae</taxon>
        <taxon>Echinocereeae</taxon>
        <taxon>Carnegiea</taxon>
    </lineage>
</organism>